<dbReference type="SMART" id="SM00220">
    <property type="entry name" value="S_TKc"/>
    <property type="match status" value="1"/>
</dbReference>
<comment type="similarity">
    <text evidence="6">Belongs to the protein kinase superfamily.</text>
</comment>
<name>A0AAN8ZDV8_9MAGN</name>
<keyword evidence="1" id="KW-0808">Transferase</keyword>
<dbReference type="InterPro" id="IPR011009">
    <property type="entry name" value="Kinase-like_dom_sf"/>
</dbReference>
<sequence length="497" mass="55552">MEKKKLWEPESCSSANNAVWHVLTCHHVRWVHSLKPHKHAPGAWTAKFPHPQTSTLSTLSTTPQTKFVRNILSYAHYIARGPLIGRGSSATVSTAACRRSGRVFAVKSSELSVSSSLQREQIFLSQFSSPQLVNYIGFDITKENDKTLYNLFIECIPCGTLSDAILNHGGSLSEPMIRFCTREILLGLEYLHSNGIVHCDIKGRNILMENCRLWLRSVQWRWYHINFFGHSHVHGARGGPWRRAGIRGWALGCTVIEMATGHGPWADLDDPRDPRERWTVRQLHQHPFLNGPDTGSTRVGEYGRKSPTSVLDLDFWDSPAVVSKEIVIHCDDGKTLTSPTDRIRILSTGYSGSGLNQPDWSGDENWLLARCNGTEINSSSGIQNDQPSYGSSLIEEEKEEIRSPDNETSLLGFALEFIDNNSANSSDNGGFDVAFDGVQDIFASASPNMETHDENFVSNSKPIVLNLISNYLNFFLFSCRAQKRPISVLEYEVTDVA</sequence>
<proteinExistence type="inferred from homology"/>
<evidence type="ECO:0000313" key="8">
    <source>
        <dbReference type="EMBL" id="KAK6934486.1"/>
    </source>
</evidence>
<gene>
    <name evidence="8" type="ORF">RJ641_034641</name>
</gene>
<feature type="domain" description="Protein kinase" evidence="7">
    <location>
        <begin position="78"/>
        <end position="497"/>
    </location>
</feature>
<dbReference type="PROSITE" id="PS00108">
    <property type="entry name" value="PROTEIN_KINASE_ST"/>
    <property type="match status" value="1"/>
</dbReference>
<dbReference type="PROSITE" id="PS00107">
    <property type="entry name" value="PROTEIN_KINASE_ATP"/>
    <property type="match status" value="1"/>
</dbReference>
<dbReference type="PANTHER" id="PTHR48011:SF76">
    <property type="entry name" value="MITOGEN-ACTIVATED PROTEIN KINASE KINASE KINASE 15"/>
    <property type="match status" value="1"/>
</dbReference>
<evidence type="ECO:0000256" key="2">
    <source>
        <dbReference type="ARBA" id="ARBA00022741"/>
    </source>
</evidence>
<keyword evidence="9" id="KW-1185">Reference proteome</keyword>
<dbReference type="Pfam" id="PF00069">
    <property type="entry name" value="Pkinase"/>
    <property type="match status" value="1"/>
</dbReference>
<feature type="binding site" evidence="5">
    <location>
        <position position="107"/>
    </location>
    <ligand>
        <name>ATP</name>
        <dbReference type="ChEBI" id="CHEBI:30616"/>
    </ligand>
</feature>
<evidence type="ECO:0000256" key="5">
    <source>
        <dbReference type="PROSITE-ProRule" id="PRU10141"/>
    </source>
</evidence>
<evidence type="ECO:0000256" key="4">
    <source>
        <dbReference type="ARBA" id="ARBA00022840"/>
    </source>
</evidence>
<dbReference type="InterPro" id="IPR052751">
    <property type="entry name" value="Plant_MAPKKK"/>
</dbReference>
<accession>A0AAN8ZDV8</accession>
<protein>
    <submittedName>
        <fullName evidence="8">Protein kinase domain</fullName>
    </submittedName>
</protein>
<keyword evidence="4 5" id="KW-0067">ATP-binding</keyword>
<reference evidence="8 9" key="1">
    <citation type="submission" date="2023-12" db="EMBL/GenBank/DDBJ databases">
        <title>A high-quality genome assembly for Dillenia turbinata (Dilleniales).</title>
        <authorList>
            <person name="Chanderbali A."/>
        </authorList>
    </citation>
    <scope>NUCLEOTIDE SEQUENCE [LARGE SCALE GENOMIC DNA]</scope>
    <source>
        <strain evidence="8">LSX21</strain>
        <tissue evidence="8">Leaf</tissue>
    </source>
</reference>
<dbReference type="Proteomes" id="UP001370490">
    <property type="component" value="Unassembled WGS sequence"/>
</dbReference>
<evidence type="ECO:0000259" key="7">
    <source>
        <dbReference type="PROSITE" id="PS50011"/>
    </source>
</evidence>
<evidence type="ECO:0000256" key="1">
    <source>
        <dbReference type="ARBA" id="ARBA00022679"/>
    </source>
</evidence>
<dbReference type="InterPro" id="IPR008271">
    <property type="entry name" value="Ser/Thr_kinase_AS"/>
</dbReference>
<dbReference type="GO" id="GO:0004674">
    <property type="term" value="F:protein serine/threonine kinase activity"/>
    <property type="evidence" value="ECO:0007669"/>
    <property type="project" value="UniProtKB-KW"/>
</dbReference>
<dbReference type="InterPro" id="IPR017441">
    <property type="entry name" value="Protein_kinase_ATP_BS"/>
</dbReference>
<dbReference type="SUPFAM" id="SSF56112">
    <property type="entry name" value="Protein kinase-like (PK-like)"/>
    <property type="match status" value="1"/>
</dbReference>
<dbReference type="PANTHER" id="PTHR48011">
    <property type="entry name" value="CCR4-NOT TRANSCRIPTIONAL COMPLEX SUBUNIT CAF120-RELATED"/>
    <property type="match status" value="1"/>
</dbReference>
<dbReference type="AlphaFoldDB" id="A0AAN8ZDV8"/>
<dbReference type="InterPro" id="IPR000719">
    <property type="entry name" value="Prot_kinase_dom"/>
</dbReference>
<dbReference type="Gene3D" id="1.10.510.10">
    <property type="entry name" value="Transferase(Phosphotransferase) domain 1"/>
    <property type="match status" value="2"/>
</dbReference>
<keyword evidence="6" id="KW-0723">Serine/threonine-protein kinase</keyword>
<evidence type="ECO:0000256" key="6">
    <source>
        <dbReference type="RuleBase" id="RU000304"/>
    </source>
</evidence>
<comment type="caution">
    <text evidence="8">The sequence shown here is derived from an EMBL/GenBank/DDBJ whole genome shotgun (WGS) entry which is preliminary data.</text>
</comment>
<dbReference type="GO" id="GO:0005524">
    <property type="term" value="F:ATP binding"/>
    <property type="evidence" value="ECO:0007669"/>
    <property type="project" value="UniProtKB-UniRule"/>
</dbReference>
<evidence type="ECO:0000256" key="3">
    <source>
        <dbReference type="ARBA" id="ARBA00022777"/>
    </source>
</evidence>
<keyword evidence="2 5" id="KW-0547">Nucleotide-binding</keyword>
<dbReference type="GO" id="GO:0007165">
    <property type="term" value="P:signal transduction"/>
    <property type="evidence" value="ECO:0007669"/>
    <property type="project" value="TreeGrafter"/>
</dbReference>
<organism evidence="8 9">
    <name type="scientific">Dillenia turbinata</name>
    <dbReference type="NCBI Taxonomy" id="194707"/>
    <lineage>
        <taxon>Eukaryota</taxon>
        <taxon>Viridiplantae</taxon>
        <taxon>Streptophyta</taxon>
        <taxon>Embryophyta</taxon>
        <taxon>Tracheophyta</taxon>
        <taxon>Spermatophyta</taxon>
        <taxon>Magnoliopsida</taxon>
        <taxon>eudicotyledons</taxon>
        <taxon>Gunneridae</taxon>
        <taxon>Pentapetalae</taxon>
        <taxon>Dilleniales</taxon>
        <taxon>Dilleniaceae</taxon>
        <taxon>Dillenia</taxon>
    </lineage>
</organism>
<dbReference type="PROSITE" id="PS50011">
    <property type="entry name" value="PROTEIN_KINASE_DOM"/>
    <property type="match status" value="1"/>
</dbReference>
<keyword evidence="3 8" id="KW-0418">Kinase</keyword>
<evidence type="ECO:0000313" key="9">
    <source>
        <dbReference type="Proteomes" id="UP001370490"/>
    </source>
</evidence>
<dbReference type="EMBL" id="JBAMMX010000008">
    <property type="protein sequence ID" value="KAK6934486.1"/>
    <property type="molecule type" value="Genomic_DNA"/>
</dbReference>